<gene>
    <name evidence="4" type="primary">rffA</name>
    <name evidence="4" type="synonym">fcnA</name>
    <name evidence="4" type="synonym">wecE</name>
    <name evidence="4" type="ORF">MU846_01470</name>
</gene>
<dbReference type="EC" id="2.6.1.59" evidence="4"/>
<name>A0ABT0E3I3_9GAMM</name>
<dbReference type="InterPro" id="IPR012749">
    <property type="entry name" value="WecE-like"/>
</dbReference>
<keyword evidence="4" id="KW-0032">Aminotransferase</keyword>
<evidence type="ECO:0000256" key="1">
    <source>
        <dbReference type="ARBA" id="ARBA00022898"/>
    </source>
</evidence>
<dbReference type="CDD" id="cd00616">
    <property type="entry name" value="AHBA_syn"/>
    <property type="match status" value="1"/>
</dbReference>
<sequence length="375" mass="40779">MIPFNRPLYLGTELACVNEVLRAELGTSFRLECESWFHRHTGGSVALMTPSCTHALELAALVADIGPGDEVILPGYTFVSSANAFALRGAMPVFVDIRTDTCNIDERAIEAAITERTRAVVVVHYGGVACEMEAILPLAKRHGLLVIEDAAHGVMAQWRGRPLGSIGDLGALSFHATKNYTSGGEGGMLLVNEPRMAERARLIRTKGTDRDAFLRGDVDRYTWQVVGSNYLPSEVQAACLYAQLSAAEKVNERRRALWQRYAEMLGPLGASQGFGIQSVPAGCRHNGHLFYLRLPPGLSRDAWIAALAEKGVEACSHYTPLHTAPAGLLNSRFQGSAKHTLAACGDLVRLPLYYALTDTEQAQVIDAVTELMRQC</sequence>
<comment type="caution">
    <text evidence="4">The sequence shown here is derived from an EMBL/GenBank/DDBJ whole genome shotgun (WGS) entry which is preliminary data.</text>
</comment>
<keyword evidence="1 3" id="KW-0663">Pyridoxal phosphate</keyword>
<dbReference type="PANTHER" id="PTHR30244:SF34">
    <property type="entry name" value="DTDP-4-AMINO-4,6-DIDEOXYGALACTOSE TRANSAMINASE"/>
    <property type="match status" value="1"/>
</dbReference>
<dbReference type="InterPro" id="IPR015421">
    <property type="entry name" value="PyrdxlP-dep_Trfase_major"/>
</dbReference>
<dbReference type="SUPFAM" id="SSF53383">
    <property type="entry name" value="PLP-dependent transferases"/>
    <property type="match status" value="1"/>
</dbReference>
<dbReference type="Pfam" id="PF01041">
    <property type="entry name" value="DegT_DnrJ_EryC1"/>
    <property type="match status" value="1"/>
</dbReference>
<dbReference type="EMBL" id="JALKII010000001">
    <property type="protein sequence ID" value="MCK0536374.1"/>
    <property type="molecule type" value="Genomic_DNA"/>
</dbReference>
<dbReference type="NCBIfam" id="TIGR02379">
    <property type="entry name" value="ECA_wecE"/>
    <property type="match status" value="1"/>
</dbReference>
<keyword evidence="5" id="KW-1185">Reference proteome</keyword>
<dbReference type="InterPro" id="IPR015422">
    <property type="entry name" value="PyrdxlP-dep_Trfase_small"/>
</dbReference>
<evidence type="ECO:0000313" key="5">
    <source>
        <dbReference type="Proteomes" id="UP001165524"/>
    </source>
</evidence>
<evidence type="ECO:0000256" key="2">
    <source>
        <dbReference type="ARBA" id="ARBA00037999"/>
    </source>
</evidence>
<keyword evidence="4" id="KW-0808">Transferase</keyword>
<dbReference type="RefSeq" id="WP_246947530.1">
    <property type="nucleotide sequence ID" value="NZ_JALKII010000001.1"/>
</dbReference>
<evidence type="ECO:0000313" key="4">
    <source>
        <dbReference type="EMBL" id="MCK0536374.1"/>
    </source>
</evidence>
<dbReference type="PIRSF" id="PIRSF000390">
    <property type="entry name" value="PLP_StrS"/>
    <property type="match status" value="1"/>
</dbReference>
<dbReference type="PANTHER" id="PTHR30244">
    <property type="entry name" value="TRANSAMINASE"/>
    <property type="match status" value="1"/>
</dbReference>
<protein>
    <submittedName>
        <fullName evidence="4">dTDP-4-amino-4,6-dideoxygalactose transaminase</fullName>
        <ecNumber evidence="4">2.6.1.59</ecNumber>
    </submittedName>
</protein>
<dbReference type="InterPro" id="IPR000653">
    <property type="entry name" value="DegT/StrS_aminotransferase"/>
</dbReference>
<evidence type="ECO:0000256" key="3">
    <source>
        <dbReference type="RuleBase" id="RU004508"/>
    </source>
</evidence>
<organism evidence="4 5">
    <name type="scientific">Alcanivorax quisquiliarum</name>
    <dbReference type="NCBI Taxonomy" id="2933565"/>
    <lineage>
        <taxon>Bacteria</taxon>
        <taxon>Pseudomonadati</taxon>
        <taxon>Pseudomonadota</taxon>
        <taxon>Gammaproteobacteria</taxon>
        <taxon>Oceanospirillales</taxon>
        <taxon>Alcanivoracaceae</taxon>
        <taxon>Alcanivorax</taxon>
    </lineage>
</organism>
<dbReference type="NCBIfam" id="NF008687">
    <property type="entry name" value="PRK11706.1"/>
    <property type="match status" value="1"/>
</dbReference>
<comment type="similarity">
    <text evidence="2 3">Belongs to the DegT/DnrJ/EryC1 family.</text>
</comment>
<dbReference type="Gene3D" id="3.90.1150.10">
    <property type="entry name" value="Aspartate Aminotransferase, domain 1"/>
    <property type="match status" value="1"/>
</dbReference>
<reference evidence="4" key="1">
    <citation type="submission" date="2022-04" db="EMBL/GenBank/DDBJ databases">
        <title>Alcanivorax sp. CY1518 draft genome sequence.</title>
        <authorList>
            <person name="Zhao G."/>
            <person name="An M."/>
        </authorList>
    </citation>
    <scope>NUCLEOTIDE SEQUENCE</scope>
    <source>
        <strain evidence="4">CY1518</strain>
    </source>
</reference>
<dbReference type="Gene3D" id="3.40.640.10">
    <property type="entry name" value="Type I PLP-dependent aspartate aminotransferase-like (Major domain)"/>
    <property type="match status" value="1"/>
</dbReference>
<accession>A0ABT0E3I3</accession>
<dbReference type="GO" id="GO:0019180">
    <property type="term" value="F:dTDP-4-amino-4,6-dideoxygalactose transaminase activity"/>
    <property type="evidence" value="ECO:0007669"/>
    <property type="project" value="UniProtKB-EC"/>
</dbReference>
<dbReference type="InterPro" id="IPR015424">
    <property type="entry name" value="PyrdxlP-dep_Trfase"/>
</dbReference>
<proteinExistence type="inferred from homology"/>
<dbReference type="Proteomes" id="UP001165524">
    <property type="component" value="Unassembled WGS sequence"/>
</dbReference>